<accession>A0A1H4WQ47</accession>
<dbReference type="RefSeq" id="WP_167384760.1">
    <property type="nucleotide sequence ID" value="NZ_FNSO01000004.1"/>
</dbReference>
<name>A0A1H4WQ47_9PSEU</name>
<feature type="compositionally biased region" description="Low complexity" evidence="1">
    <location>
        <begin position="31"/>
        <end position="46"/>
    </location>
</feature>
<dbReference type="STRING" id="208445.SAMN04489727_5740"/>
<dbReference type="EMBL" id="FNSO01000004">
    <property type="protein sequence ID" value="SEC95463.1"/>
    <property type="molecule type" value="Genomic_DNA"/>
</dbReference>
<keyword evidence="3" id="KW-1185">Reference proteome</keyword>
<dbReference type="AlphaFoldDB" id="A0A1H4WQ47"/>
<gene>
    <name evidence="2" type="ORF">SAMN04489727_5740</name>
</gene>
<evidence type="ECO:0000313" key="3">
    <source>
        <dbReference type="Proteomes" id="UP000199622"/>
    </source>
</evidence>
<evidence type="ECO:0000256" key="1">
    <source>
        <dbReference type="SAM" id="MobiDB-lite"/>
    </source>
</evidence>
<proteinExistence type="predicted"/>
<evidence type="ECO:0000313" key="2">
    <source>
        <dbReference type="EMBL" id="SEC95463.1"/>
    </source>
</evidence>
<feature type="region of interest" description="Disordered" evidence="1">
    <location>
        <begin position="19"/>
        <end position="58"/>
    </location>
</feature>
<reference evidence="3" key="1">
    <citation type="submission" date="2016-10" db="EMBL/GenBank/DDBJ databases">
        <authorList>
            <person name="Varghese N."/>
            <person name="Submissions S."/>
        </authorList>
    </citation>
    <scope>NUCLEOTIDE SEQUENCE [LARGE SCALE GENOMIC DNA]</scope>
    <source>
        <strain evidence="3">DSM 44544</strain>
    </source>
</reference>
<sequence>MAFSGKGFEGIETAARAMAQEMTAQVRNQRPCPSSTSTSTESSSPGEEPEQPPAPRDP</sequence>
<protein>
    <submittedName>
        <fullName evidence="2">Uncharacterized protein</fullName>
    </submittedName>
</protein>
<organism evidence="2 3">
    <name type="scientific">Amycolatopsis tolypomycina</name>
    <dbReference type="NCBI Taxonomy" id="208445"/>
    <lineage>
        <taxon>Bacteria</taxon>
        <taxon>Bacillati</taxon>
        <taxon>Actinomycetota</taxon>
        <taxon>Actinomycetes</taxon>
        <taxon>Pseudonocardiales</taxon>
        <taxon>Pseudonocardiaceae</taxon>
        <taxon>Amycolatopsis</taxon>
    </lineage>
</organism>
<dbReference type="Proteomes" id="UP000199622">
    <property type="component" value="Unassembled WGS sequence"/>
</dbReference>